<feature type="domain" description="FAD-binding" evidence="8">
    <location>
        <begin position="5"/>
        <end position="331"/>
    </location>
</feature>
<dbReference type="UniPathway" id="UPA00232"/>
<dbReference type="AlphaFoldDB" id="A0A0P0Z577"/>
<proteinExistence type="inferred from homology"/>
<dbReference type="SUPFAM" id="SSF51905">
    <property type="entry name" value="FAD/NAD(P)-binding domain"/>
    <property type="match status" value="1"/>
</dbReference>
<accession>A0A0P0Z577</accession>
<keyword evidence="4" id="KW-0285">Flavoprotein</keyword>
<reference evidence="9" key="1">
    <citation type="journal article" date="2015" name="Proc. Natl. Acad. Sci. U.S.A.">
        <title>Bacterial clade with the ribosomal RNA operon on a small plasmid rather than the chromosome.</title>
        <authorList>
            <person name="Anda M."/>
            <person name="Ohtsubo Y."/>
            <person name="Okubo T."/>
            <person name="Sugawara M."/>
            <person name="Nagata Y."/>
            <person name="Tsuda M."/>
            <person name="Minamisawa K."/>
            <person name="Mitsui H."/>
        </authorList>
    </citation>
    <scope>NUCLEOTIDE SEQUENCE</scope>
    <source>
        <strain evidence="9">DSM 21871</strain>
    </source>
</reference>
<dbReference type="PANTHER" id="PTHR43876:SF7">
    <property type="entry name" value="UBIQUINONE BIOSYNTHESIS MONOOXYGENASE COQ6, MITOCHONDRIAL"/>
    <property type="match status" value="1"/>
</dbReference>
<evidence type="ECO:0000259" key="8">
    <source>
        <dbReference type="Pfam" id="PF01494"/>
    </source>
</evidence>
<dbReference type="GO" id="GO:0006744">
    <property type="term" value="P:ubiquinone biosynthetic process"/>
    <property type="evidence" value="ECO:0007669"/>
    <property type="project" value="UniProtKB-UniPathway"/>
</dbReference>
<dbReference type="Pfam" id="PF01494">
    <property type="entry name" value="FAD_binding_3"/>
    <property type="match status" value="1"/>
</dbReference>
<dbReference type="GO" id="GO:0004497">
    <property type="term" value="F:monooxygenase activity"/>
    <property type="evidence" value="ECO:0007669"/>
    <property type="project" value="UniProtKB-KW"/>
</dbReference>
<comment type="cofactor">
    <cofactor evidence="1">
        <name>FAD</name>
        <dbReference type="ChEBI" id="CHEBI:57692"/>
    </cofactor>
</comment>
<dbReference type="GO" id="GO:0071949">
    <property type="term" value="F:FAD binding"/>
    <property type="evidence" value="ECO:0007669"/>
    <property type="project" value="InterPro"/>
</dbReference>
<dbReference type="InterPro" id="IPR036188">
    <property type="entry name" value="FAD/NAD-bd_sf"/>
</dbReference>
<dbReference type="Gene3D" id="3.50.50.60">
    <property type="entry name" value="FAD/NAD(P)-binding domain"/>
    <property type="match status" value="2"/>
</dbReference>
<comment type="similarity">
    <text evidence="3">Belongs to the UbiH/COQ6 family.</text>
</comment>
<organism evidence="9">
    <name type="scientific">Aurantimonas manganoxydans</name>
    <dbReference type="NCBI Taxonomy" id="651183"/>
    <lineage>
        <taxon>Bacteria</taxon>
        <taxon>Pseudomonadati</taxon>
        <taxon>Pseudomonadota</taxon>
        <taxon>Alphaproteobacteria</taxon>
        <taxon>Hyphomicrobiales</taxon>
        <taxon>Aurantimonadaceae</taxon>
        <taxon>Aurantimonas</taxon>
    </lineage>
</organism>
<name>A0A0P0Z577_9HYPH</name>
<evidence type="ECO:0000256" key="1">
    <source>
        <dbReference type="ARBA" id="ARBA00001974"/>
    </source>
</evidence>
<keyword evidence="5" id="KW-0274">FAD</keyword>
<dbReference type="GO" id="GO:0016705">
    <property type="term" value="F:oxidoreductase activity, acting on paired donors, with incorporation or reduction of molecular oxygen"/>
    <property type="evidence" value="ECO:0007669"/>
    <property type="project" value="InterPro"/>
</dbReference>
<evidence type="ECO:0000256" key="2">
    <source>
        <dbReference type="ARBA" id="ARBA00004749"/>
    </source>
</evidence>
<evidence type="ECO:0000256" key="5">
    <source>
        <dbReference type="ARBA" id="ARBA00022827"/>
    </source>
</evidence>
<keyword evidence="7" id="KW-0503">Monooxygenase</keyword>
<dbReference type="NCBIfam" id="NF005691">
    <property type="entry name" value="PRK07494.1"/>
    <property type="match status" value="1"/>
</dbReference>
<dbReference type="InterPro" id="IPR002938">
    <property type="entry name" value="FAD-bd"/>
</dbReference>
<evidence type="ECO:0000313" key="9">
    <source>
        <dbReference type="EMBL" id="BAT29592.1"/>
    </source>
</evidence>
<evidence type="ECO:0000256" key="4">
    <source>
        <dbReference type="ARBA" id="ARBA00022630"/>
    </source>
</evidence>
<evidence type="ECO:0000256" key="7">
    <source>
        <dbReference type="ARBA" id="ARBA00023033"/>
    </source>
</evidence>
<dbReference type="PRINTS" id="PR00420">
    <property type="entry name" value="RNGMNOXGNASE"/>
</dbReference>
<evidence type="ECO:0000256" key="3">
    <source>
        <dbReference type="ARBA" id="ARBA00005349"/>
    </source>
</evidence>
<dbReference type="NCBIfam" id="TIGR01988">
    <property type="entry name" value="Ubi-OHases"/>
    <property type="match status" value="1"/>
</dbReference>
<keyword evidence="6" id="KW-0560">Oxidoreductase</keyword>
<dbReference type="InterPro" id="IPR010971">
    <property type="entry name" value="UbiH/COQ6"/>
</dbReference>
<evidence type="ECO:0000256" key="6">
    <source>
        <dbReference type="ARBA" id="ARBA00023002"/>
    </source>
</evidence>
<dbReference type="PANTHER" id="PTHR43876">
    <property type="entry name" value="UBIQUINONE BIOSYNTHESIS MONOOXYGENASE COQ6, MITOCHONDRIAL"/>
    <property type="match status" value="1"/>
</dbReference>
<protein>
    <submittedName>
        <fullName evidence="9">2-octaprenyl-6-methoxyphenol hydroxylase</fullName>
    </submittedName>
</protein>
<sequence length="402" mass="43485">MERREIAVIGGGLAGTATALALAKAGFDTVLVAPDAPADRRSTALIGRSVAFLSDLGIFEALGSKAEPLAVMRLIDDTRRLLRAPTVEFRASEIGLSAFGYNVLNSDLLAALKAQAANAPQLERRDTAARSYRIEGERAVVELADGGSLAVDLVVAADGRRSPMREAAGIGLRKWSYPQSAIVLNFGHRIEHRSISTEFHTRSGPFTQVPLPGRHSSLVWVEEPKLAELYTELAPDKLSRMIEDRMQSILGAVTVEEPIQRFPLSGASVDRFTGDRLALVGEAAHVFPPIGAQGLNLGLRDCEDIVRLACESRDDPGARVTLLRYDASRRSDVRSRTIGVDLLNRSLLADFLPSQMARSVGLGAMRALPLLRQFAMREGLSPGAGLTGIPRSLRERIGRHET</sequence>
<dbReference type="InterPro" id="IPR051205">
    <property type="entry name" value="UbiH/COQ6_monooxygenase"/>
</dbReference>
<dbReference type="EMBL" id="LC066380">
    <property type="protein sequence ID" value="BAT29592.1"/>
    <property type="molecule type" value="Genomic_DNA"/>
</dbReference>
<comment type="pathway">
    <text evidence="2">Cofactor biosynthesis; ubiquinone biosynthesis.</text>
</comment>